<keyword evidence="3" id="KW-1185">Reference proteome</keyword>
<accession>A0ABS4AM33</accession>
<protein>
    <submittedName>
        <fullName evidence="2">Uncharacterized protein</fullName>
    </submittedName>
</protein>
<dbReference type="EMBL" id="JAGIZB010000029">
    <property type="protein sequence ID" value="MBP0447279.1"/>
    <property type="molecule type" value="Genomic_DNA"/>
</dbReference>
<feature type="compositionally biased region" description="Basic and acidic residues" evidence="1">
    <location>
        <begin position="149"/>
        <end position="160"/>
    </location>
</feature>
<dbReference type="RefSeq" id="WP_209381549.1">
    <property type="nucleotide sequence ID" value="NZ_JAGIZB010000029.1"/>
</dbReference>
<reference evidence="2 3" key="1">
    <citation type="submission" date="2021-03" db="EMBL/GenBank/DDBJ databases">
        <authorList>
            <person name="So Y."/>
        </authorList>
    </citation>
    <scope>NUCLEOTIDE SEQUENCE [LARGE SCALE GENOMIC DNA]</scope>
    <source>
        <strain evidence="2 3">SSH11</strain>
    </source>
</reference>
<evidence type="ECO:0000313" key="2">
    <source>
        <dbReference type="EMBL" id="MBP0447279.1"/>
    </source>
</evidence>
<feature type="compositionally biased region" description="Polar residues" evidence="1">
    <location>
        <begin position="164"/>
        <end position="181"/>
    </location>
</feature>
<dbReference type="Proteomes" id="UP000681594">
    <property type="component" value="Unassembled WGS sequence"/>
</dbReference>
<gene>
    <name evidence="2" type="ORF">J8J14_21130</name>
</gene>
<feature type="region of interest" description="Disordered" evidence="1">
    <location>
        <begin position="145"/>
        <end position="181"/>
    </location>
</feature>
<evidence type="ECO:0000256" key="1">
    <source>
        <dbReference type="SAM" id="MobiDB-lite"/>
    </source>
</evidence>
<proteinExistence type="predicted"/>
<comment type="caution">
    <text evidence="2">The sequence shown here is derived from an EMBL/GenBank/DDBJ whole genome shotgun (WGS) entry which is preliminary data.</text>
</comment>
<organism evidence="2 3">
    <name type="scientific">Pararoseomonas baculiformis</name>
    <dbReference type="NCBI Taxonomy" id="2820812"/>
    <lineage>
        <taxon>Bacteria</taxon>
        <taxon>Pseudomonadati</taxon>
        <taxon>Pseudomonadota</taxon>
        <taxon>Alphaproteobacteria</taxon>
        <taxon>Acetobacterales</taxon>
        <taxon>Acetobacteraceae</taxon>
        <taxon>Pararoseomonas</taxon>
    </lineage>
</organism>
<name>A0ABS4AM33_9PROT</name>
<sequence length="196" mass="21416">MADAISAWVKTLSPANNENFAQSRVIPGATLGEALDNLVDWISRPEGQAIRRWFRTCGMCVDLGGGYAFPLCEIGYCTTDNQVFRSTYRHHGKGAWPQAKDADPYPAMTGKTRIEFRAFEVMADIWAESRPKVLGLVSPLLSSPGVTTAEKKSKTPEPHHRAPASSTRINQPRASHATGYSTPRKLSVCACPIKGI</sequence>
<evidence type="ECO:0000313" key="3">
    <source>
        <dbReference type="Proteomes" id="UP000681594"/>
    </source>
</evidence>